<dbReference type="InterPro" id="IPR019775">
    <property type="entry name" value="WD40_repeat_CS"/>
</dbReference>
<comment type="domain">
    <text evidence="5">The HXXXXD motif is essential for acyltransferase activity and may constitute the binding site for the phosphate moiety of the glycerol-3-phosphate.</text>
</comment>
<evidence type="ECO:0000313" key="8">
    <source>
        <dbReference type="EMBL" id="KRX44028.1"/>
    </source>
</evidence>
<dbReference type="STRING" id="144512.A0A0V0TYF2"/>
<dbReference type="GO" id="GO:0017070">
    <property type="term" value="F:U6 snRNA binding"/>
    <property type="evidence" value="ECO:0007669"/>
    <property type="project" value="TreeGrafter"/>
</dbReference>
<feature type="repeat" description="WD" evidence="4">
    <location>
        <begin position="459"/>
        <end position="490"/>
    </location>
</feature>
<dbReference type="Gene3D" id="4.10.280.110">
    <property type="entry name" value="Pre-mRNA processing factor 4 domain"/>
    <property type="match status" value="1"/>
</dbReference>
<keyword evidence="5" id="KW-0808">Transferase</keyword>
<keyword evidence="5" id="KW-0444">Lipid biosynthesis</keyword>
<evidence type="ECO:0000259" key="7">
    <source>
        <dbReference type="SMART" id="SM00563"/>
    </source>
</evidence>
<dbReference type="GO" id="GO:0000398">
    <property type="term" value="P:mRNA splicing, via spliceosome"/>
    <property type="evidence" value="ECO:0007669"/>
    <property type="project" value="TreeGrafter"/>
</dbReference>
<dbReference type="GO" id="GO:0003841">
    <property type="term" value="F:1-acylglycerol-3-phosphate O-acyltransferase activity"/>
    <property type="evidence" value="ECO:0007669"/>
    <property type="project" value="UniProtKB-UniRule"/>
</dbReference>
<dbReference type="Pfam" id="PF00400">
    <property type="entry name" value="WD40"/>
    <property type="match status" value="7"/>
</dbReference>
<feature type="repeat" description="WD" evidence="4">
    <location>
        <begin position="374"/>
        <end position="415"/>
    </location>
</feature>
<dbReference type="PANTHER" id="PTHR19846:SF0">
    <property type="entry name" value="PRE-MRNA PROCESSING FACTOR 4"/>
    <property type="match status" value="1"/>
</dbReference>
<dbReference type="CDD" id="cd07989">
    <property type="entry name" value="LPLAT_AGPAT-like"/>
    <property type="match status" value="1"/>
</dbReference>
<dbReference type="InterPro" id="IPR001680">
    <property type="entry name" value="WD40_rpt"/>
</dbReference>
<dbReference type="GO" id="GO:0046540">
    <property type="term" value="C:U4/U6 x U5 tri-snRNP complex"/>
    <property type="evidence" value="ECO:0007669"/>
    <property type="project" value="TreeGrafter"/>
</dbReference>
<dbReference type="FunFam" id="2.130.10.10:FF:000443">
    <property type="entry name" value="U4/U6 small nuclear ribonucleoprotein Prp4"/>
    <property type="match status" value="1"/>
</dbReference>
<keyword evidence="9" id="KW-1185">Reference proteome</keyword>
<organism evidence="8 9">
    <name type="scientific">Trichinella murrelli</name>
    <dbReference type="NCBI Taxonomy" id="144512"/>
    <lineage>
        <taxon>Eukaryota</taxon>
        <taxon>Metazoa</taxon>
        <taxon>Ecdysozoa</taxon>
        <taxon>Nematoda</taxon>
        <taxon>Enoplea</taxon>
        <taxon>Dorylaimia</taxon>
        <taxon>Trichinellida</taxon>
        <taxon>Trichinellidae</taxon>
        <taxon>Trichinella</taxon>
    </lineage>
</organism>
<keyword evidence="2 4" id="KW-0853">WD repeat</keyword>
<protein>
    <recommendedName>
        <fullName evidence="5">1-acyl-sn-glycerol-3-phosphate acyltransferase</fullName>
        <ecNumber evidence="5">2.3.1.51</ecNumber>
    </recommendedName>
</protein>
<dbReference type="SUPFAM" id="SSF158230">
    <property type="entry name" value="PRP4-like"/>
    <property type="match status" value="1"/>
</dbReference>
<feature type="domain" description="Phospholipid/glycerol acyltransferase" evidence="7">
    <location>
        <begin position="518"/>
        <end position="633"/>
    </location>
</feature>
<evidence type="ECO:0000256" key="5">
    <source>
        <dbReference type="RuleBase" id="RU361267"/>
    </source>
</evidence>
<comment type="catalytic activity">
    <reaction evidence="5">
        <text>a 1-acyl-sn-glycero-3-phosphate + an acyl-CoA = a 1,2-diacyl-sn-glycero-3-phosphate + CoA</text>
        <dbReference type="Rhea" id="RHEA:19709"/>
        <dbReference type="ChEBI" id="CHEBI:57287"/>
        <dbReference type="ChEBI" id="CHEBI:57970"/>
        <dbReference type="ChEBI" id="CHEBI:58342"/>
        <dbReference type="ChEBI" id="CHEBI:58608"/>
        <dbReference type="EC" id="2.3.1.51"/>
    </reaction>
</comment>
<feature type="domain" description="Pre-mRNA processing factor 4 (PRP4)-like" evidence="6">
    <location>
        <begin position="78"/>
        <end position="130"/>
    </location>
</feature>
<dbReference type="InterPro" id="IPR038219">
    <property type="entry name" value="Sep15/SelM_sf"/>
</dbReference>
<dbReference type="Gene3D" id="3.40.30.50">
    <property type="entry name" value="Sep15/SelM thioredoxin-like domain, active-site redox motif"/>
    <property type="match status" value="1"/>
</dbReference>
<dbReference type="SUPFAM" id="SSF69593">
    <property type="entry name" value="Glycerol-3-phosphate (1)-acyltransferase"/>
    <property type="match status" value="1"/>
</dbReference>
<dbReference type="GO" id="GO:0008654">
    <property type="term" value="P:phospholipid biosynthetic process"/>
    <property type="evidence" value="ECO:0007669"/>
    <property type="project" value="UniProtKB-KW"/>
</dbReference>
<dbReference type="InterPro" id="IPR020472">
    <property type="entry name" value="WD40_PAC1"/>
</dbReference>
<accession>A0A0V0TYF2</accession>
<evidence type="ECO:0000259" key="6">
    <source>
        <dbReference type="SMART" id="SM00500"/>
    </source>
</evidence>
<dbReference type="GO" id="GO:0016020">
    <property type="term" value="C:membrane"/>
    <property type="evidence" value="ECO:0007669"/>
    <property type="project" value="InterPro"/>
</dbReference>
<dbReference type="Pfam" id="PF08799">
    <property type="entry name" value="PRP4"/>
    <property type="match status" value="1"/>
</dbReference>
<proteinExistence type="inferred from homology"/>
<sequence>LTELFILTMENSSEDPAKKTLARLNQLTSIATAGSSEAPNIFKTDEHYTLESTTDSTREIMLAEFQRRKRARMMTLPTDDYEVKALLRQLGHPICLFGEDKPDRRERLRKILSLMAEEEAHRILRREEPAVESQEDETTWYHEGSEALKSARIFIAQYSLPRAKERLLKAREQKNIPGQERAIRLQETHKWISTVTNFSSQIGDVRPVVYCDFSPDSKFIATAGWSGLCKIWSVPDCKLVKELRGHSVSACCVRFHPKYEENHMLIGSCDQEGRVKLWSMNEEKPLLDIDDCAPYRVSRLAFHPSGRFIAYTCFDCSWRLYDVEVKQEILYQEGHSKSVYDIAFQCDGSVALTGGLDAYGRVWDLRTGRCVMFLESHQRSILTVDFLPNGYQMVSGSADNSCKIWDLRMRRCIYTLPAHNSLVSKVCIDTAHGGYLLTGSYDCTIKLWTNPGWQPLKTLQGHESKVMCASISPDGNWIASSSYDRTFKLWAPESPRDKQFMLKIIVRGASHLESSQPLIVVCNHQSSLDIIPMMRIWPERCAPLAKKSLKYMGFFGIASILCGCVFIDRFDKNNARKVISSTLKHIIEQKIKLWVFPEGTRNRDSGLLPFKKGAFYLAIQAQIPIVPVVFSSYRNFYSKLERRFDSGGLIIVEVLPPIDTTGSDENQVAMLAESTRLKMLETFSTISEEVSELAVQVIISVSPDDCKAVGFTPNLVCSSCSELSQYGLKELEPNCRQCCAKDELYDAINQCVDDVWGSTRKSMVNLISMLSEKPKEWPGFRVRYERGANPVIKLFNEKKEVVETLGIDKWNTDTIVEFLNERVEK</sequence>
<gene>
    <name evidence="8" type="primary">PRPF4</name>
    <name evidence="8" type="ORF">T05_4311</name>
</gene>
<name>A0A0V0TYF2_9BILA</name>
<dbReference type="PROSITE" id="PS50082">
    <property type="entry name" value="WD_REPEATS_2"/>
    <property type="match status" value="4"/>
</dbReference>
<evidence type="ECO:0000313" key="9">
    <source>
        <dbReference type="Proteomes" id="UP000055048"/>
    </source>
</evidence>
<feature type="repeat" description="WD" evidence="4">
    <location>
        <begin position="332"/>
        <end position="373"/>
    </location>
</feature>
<dbReference type="InterPro" id="IPR036249">
    <property type="entry name" value="Thioredoxin-like_sf"/>
</dbReference>
<dbReference type="Pfam" id="PF08806">
    <property type="entry name" value="Sep15_SelM"/>
    <property type="match status" value="1"/>
</dbReference>
<keyword evidence="8" id="KW-0687">Ribonucleoprotein</keyword>
<dbReference type="FunFam" id="2.130.10.10:FF:001211">
    <property type="entry name" value="CBN-PRP-4 protein"/>
    <property type="match status" value="1"/>
</dbReference>
<reference evidence="8 9" key="1">
    <citation type="submission" date="2015-01" db="EMBL/GenBank/DDBJ databases">
        <title>Evolution of Trichinella species and genotypes.</title>
        <authorList>
            <person name="Korhonen P.K."/>
            <person name="Edoardo P."/>
            <person name="Giuseppe L.R."/>
            <person name="Gasser R.B."/>
        </authorList>
    </citation>
    <scope>NUCLEOTIDE SEQUENCE [LARGE SCALE GENOMIC DNA]</scope>
    <source>
        <strain evidence="8">ISS417</strain>
    </source>
</reference>
<comment type="caution">
    <text evidence="8">The sequence shown here is derived from an EMBL/GenBank/DDBJ whole genome shotgun (WGS) entry which is preliminary data.</text>
</comment>
<comment type="similarity">
    <text evidence="5">Belongs to the 1-acyl-sn-glycerol-3-phosphate acyltransferase family.</text>
</comment>
<dbReference type="PRINTS" id="PR00320">
    <property type="entry name" value="GPROTEINBRPT"/>
</dbReference>
<dbReference type="SUPFAM" id="SSF52833">
    <property type="entry name" value="Thioredoxin-like"/>
    <property type="match status" value="1"/>
</dbReference>
<dbReference type="PROSITE" id="PS50294">
    <property type="entry name" value="WD_REPEATS_REGION"/>
    <property type="match status" value="3"/>
</dbReference>
<comment type="similarity">
    <text evidence="1">Belongs to the selenoprotein M/F family.</text>
</comment>
<keyword evidence="5" id="KW-0012">Acyltransferase</keyword>
<keyword evidence="5" id="KW-0443">Lipid metabolism</keyword>
<feature type="repeat" description="WD" evidence="4">
    <location>
        <begin position="416"/>
        <end position="448"/>
    </location>
</feature>
<dbReference type="SUPFAM" id="SSF50978">
    <property type="entry name" value="WD40 repeat-like"/>
    <property type="match status" value="1"/>
</dbReference>
<dbReference type="SMART" id="SM00320">
    <property type="entry name" value="WD40"/>
    <property type="match status" value="7"/>
</dbReference>
<keyword evidence="5" id="KW-0594">Phospholipid biosynthesis</keyword>
<dbReference type="InterPro" id="IPR002123">
    <property type="entry name" value="Plipid/glycerol_acylTrfase"/>
</dbReference>
<dbReference type="InterPro" id="IPR014912">
    <property type="entry name" value="Sep15_SelM_dom"/>
</dbReference>
<dbReference type="OrthoDB" id="540662at2759"/>
<dbReference type="InterPro" id="IPR004552">
    <property type="entry name" value="AGP_acyltrans"/>
</dbReference>
<dbReference type="Proteomes" id="UP000055048">
    <property type="component" value="Unassembled WGS sequence"/>
</dbReference>
<feature type="non-terminal residue" evidence="8">
    <location>
        <position position="1"/>
    </location>
</feature>
<dbReference type="InterPro" id="IPR014906">
    <property type="entry name" value="PRP4-like"/>
</dbReference>
<dbReference type="SMART" id="SM00500">
    <property type="entry name" value="SFM"/>
    <property type="match status" value="1"/>
</dbReference>
<evidence type="ECO:0000256" key="4">
    <source>
        <dbReference type="PROSITE-ProRule" id="PRU00221"/>
    </source>
</evidence>
<dbReference type="InterPro" id="IPR015943">
    <property type="entry name" value="WD40/YVTN_repeat-like_dom_sf"/>
</dbReference>
<keyword evidence="3" id="KW-0677">Repeat</keyword>
<dbReference type="InterPro" id="IPR036285">
    <property type="entry name" value="PRP4-like_sf"/>
</dbReference>
<dbReference type="AlphaFoldDB" id="A0A0V0TYF2"/>
<evidence type="ECO:0000256" key="1">
    <source>
        <dbReference type="ARBA" id="ARBA00005742"/>
    </source>
</evidence>
<dbReference type="InterPro" id="IPR036322">
    <property type="entry name" value="WD40_repeat_dom_sf"/>
</dbReference>
<dbReference type="CDD" id="cd00200">
    <property type="entry name" value="WD40"/>
    <property type="match status" value="1"/>
</dbReference>
<dbReference type="GO" id="GO:0030621">
    <property type="term" value="F:U4 snRNA binding"/>
    <property type="evidence" value="ECO:0007669"/>
    <property type="project" value="TreeGrafter"/>
</dbReference>
<dbReference type="PANTHER" id="PTHR19846">
    <property type="entry name" value="WD40 REPEAT PROTEIN"/>
    <property type="match status" value="1"/>
</dbReference>
<dbReference type="PROSITE" id="PS00678">
    <property type="entry name" value="WD_REPEATS_1"/>
    <property type="match status" value="1"/>
</dbReference>
<dbReference type="NCBIfam" id="TIGR00530">
    <property type="entry name" value="AGP_acyltrn"/>
    <property type="match status" value="1"/>
</dbReference>
<evidence type="ECO:0000256" key="2">
    <source>
        <dbReference type="ARBA" id="ARBA00022574"/>
    </source>
</evidence>
<dbReference type="EC" id="2.3.1.51" evidence="5"/>
<dbReference type="EMBL" id="JYDJ01000105">
    <property type="protein sequence ID" value="KRX44028.1"/>
    <property type="molecule type" value="Genomic_DNA"/>
</dbReference>
<dbReference type="SMART" id="SM00563">
    <property type="entry name" value="PlsC"/>
    <property type="match status" value="1"/>
</dbReference>
<keyword evidence="5" id="KW-1208">Phospholipid metabolism</keyword>
<dbReference type="Gene3D" id="2.130.10.10">
    <property type="entry name" value="YVTN repeat-like/Quinoprotein amine dehydrogenase"/>
    <property type="match status" value="2"/>
</dbReference>
<dbReference type="Pfam" id="PF01553">
    <property type="entry name" value="Acyltransferase"/>
    <property type="match status" value="1"/>
</dbReference>
<evidence type="ECO:0000256" key="3">
    <source>
        <dbReference type="ARBA" id="ARBA00022737"/>
    </source>
</evidence>